<organism evidence="1 2">
    <name type="scientific">Daphnia pulex</name>
    <name type="common">Water flea</name>
    <dbReference type="NCBI Taxonomy" id="6669"/>
    <lineage>
        <taxon>Eukaryota</taxon>
        <taxon>Metazoa</taxon>
        <taxon>Ecdysozoa</taxon>
        <taxon>Arthropoda</taxon>
        <taxon>Crustacea</taxon>
        <taxon>Branchiopoda</taxon>
        <taxon>Diplostraca</taxon>
        <taxon>Cladocera</taxon>
        <taxon>Anomopoda</taxon>
        <taxon>Daphniidae</taxon>
        <taxon>Daphnia</taxon>
    </lineage>
</organism>
<protein>
    <submittedName>
        <fullName evidence="1">Uncharacterized protein</fullName>
    </submittedName>
</protein>
<dbReference type="PhylomeDB" id="E9HRW8"/>
<keyword evidence="2" id="KW-1185">Reference proteome</keyword>
<accession>E9HRW8</accession>
<proteinExistence type="predicted"/>
<sequence length="102" mass="11958">MEQEKFRVPEDMFPISTISQFEKAELFLESDFHKSKLIEECQGIISKDEMENVEIMAIALMDFFFDKNEEIRCLWSFDVKHASLLTFQNSNLQEVISGNLTL</sequence>
<dbReference type="KEGG" id="dpx:DAPPUDRAFT_333116"/>
<evidence type="ECO:0000313" key="1">
    <source>
        <dbReference type="EMBL" id="EFX65519.1"/>
    </source>
</evidence>
<dbReference type="AlphaFoldDB" id="E9HRW8"/>
<dbReference type="InParanoid" id="E9HRW8"/>
<dbReference type="EMBL" id="GL732741">
    <property type="protein sequence ID" value="EFX65519.1"/>
    <property type="molecule type" value="Genomic_DNA"/>
</dbReference>
<dbReference type="Proteomes" id="UP000000305">
    <property type="component" value="Unassembled WGS sequence"/>
</dbReference>
<reference evidence="1 2" key="1">
    <citation type="journal article" date="2011" name="Science">
        <title>The ecoresponsive genome of Daphnia pulex.</title>
        <authorList>
            <person name="Colbourne J.K."/>
            <person name="Pfrender M.E."/>
            <person name="Gilbert D."/>
            <person name="Thomas W.K."/>
            <person name="Tucker A."/>
            <person name="Oakley T.H."/>
            <person name="Tokishita S."/>
            <person name="Aerts A."/>
            <person name="Arnold G.J."/>
            <person name="Basu M.K."/>
            <person name="Bauer D.J."/>
            <person name="Caceres C.E."/>
            <person name="Carmel L."/>
            <person name="Casola C."/>
            <person name="Choi J.H."/>
            <person name="Detter J.C."/>
            <person name="Dong Q."/>
            <person name="Dusheyko S."/>
            <person name="Eads B.D."/>
            <person name="Frohlich T."/>
            <person name="Geiler-Samerotte K.A."/>
            <person name="Gerlach D."/>
            <person name="Hatcher P."/>
            <person name="Jogdeo S."/>
            <person name="Krijgsveld J."/>
            <person name="Kriventseva E.V."/>
            <person name="Kultz D."/>
            <person name="Laforsch C."/>
            <person name="Lindquist E."/>
            <person name="Lopez J."/>
            <person name="Manak J.R."/>
            <person name="Muller J."/>
            <person name="Pangilinan J."/>
            <person name="Patwardhan R.P."/>
            <person name="Pitluck S."/>
            <person name="Pritham E.J."/>
            <person name="Rechtsteiner A."/>
            <person name="Rho M."/>
            <person name="Rogozin I.B."/>
            <person name="Sakarya O."/>
            <person name="Salamov A."/>
            <person name="Schaack S."/>
            <person name="Shapiro H."/>
            <person name="Shiga Y."/>
            <person name="Skalitzky C."/>
            <person name="Smith Z."/>
            <person name="Souvorov A."/>
            <person name="Sung W."/>
            <person name="Tang Z."/>
            <person name="Tsuchiya D."/>
            <person name="Tu H."/>
            <person name="Vos H."/>
            <person name="Wang M."/>
            <person name="Wolf Y.I."/>
            <person name="Yamagata H."/>
            <person name="Yamada T."/>
            <person name="Ye Y."/>
            <person name="Shaw J.R."/>
            <person name="Andrews J."/>
            <person name="Crease T.J."/>
            <person name="Tang H."/>
            <person name="Lucas S.M."/>
            <person name="Robertson H.M."/>
            <person name="Bork P."/>
            <person name="Koonin E.V."/>
            <person name="Zdobnov E.M."/>
            <person name="Grigoriev I.V."/>
            <person name="Lynch M."/>
            <person name="Boore J.L."/>
        </authorList>
    </citation>
    <scope>NUCLEOTIDE SEQUENCE [LARGE SCALE GENOMIC DNA]</scope>
</reference>
<evidence type="ECO:0000313" key="2">
    <source>
        <dbReference type="Proteomes" id="UP000000305"/>
    </source>
</evidence>
<name>E9HRW8_DAPPU</name>
<dbReference type="HOGENOM" id="CLU_2280198_0_0_1"/>
<gene>
    <name evidence="1" type="ORF">DAPPUDRAFT_333116</name>
</gene>